<comment type="similarity">
    <text evidence="3">Belongs to the MvhD/VhuD family.</text>
</comment>
<dbReference type="GO" id="GO:0016491">
    <property type="term" value="F:oxidoreductase activity"/>
    <property type="evidence" value="ECO:0007669"/>
    <property type="project" value="UniProtKB-UniRule"/>
</dbReference>
<evidence type="ECO:0000256" key="7">
    <source>
        <dbReference type="ARBA" id="ARBA00022714"/>
    </source>
</evidence>
<proteinExistence type="inferred from homology"/>
<evidence type="ECO:0000256" key="13">
    <source>
        <dbReference type="ARBA" id="ARBA00023014"/>
    </source>
</evidence>
<dbReference type="SUPFAM" id="SSF54862">
    <property type="entry name" value="4Fe-4S ferredoxins"/>
    <property type="match status" value="2"/>
</dbReference>
<comment type="pathway">
    <text evidence="15">Cofactor metabolism; coenzyme M-coenzyme B heterodisulfide reduction; coenzyme B and coenzyme M from coenzyme M-coenzyme B heterodisulfide: step 1/1.</text>
</comment>
<keyword evidence="8 15" id="KW-0479">Metal-binding</keyword>
<dbReference type="PANTHER" id="PTHR43498:SF1">
    <property type="entry name" value="COB--COM HETERODISULFIDE REDUCTASE IRON-SULFUR SUBUNIT A"/>
    <property type="match status" value="1"/>
</dbReference>
<evidence type="ECO:0000256" key="5">
    <source>
        <dbReference type="ARBA" id="ARBA00022485"/>
    </source>
</evidence>
<evidence type="ECO:0000256" key="3">
    <source>
        <dbReference type="ARBA" id="ARBA00009293"/>
    </source>
</evidence>
<dbReference type="InterPro" id="IPR036188">
    <property type="entry name" value="FAD/NAD-bd_sf"/>
</dbReference>
<dbReference type="EMBL" id="LMVN01000019">
    <property type="protein sequence ID" value="PAV07337.1"/>
    <property type="molecule type" value="Genomic_DNA"/>
</dbReference>
<dbReference type="GO" id="GO:0051537">
    <property type="term" value="F:2 iron, 2 sulfur cluster binding"/>
    <property type="evidence" value="ECO:0007669"/>
    <property type="project" value="UniProtKB-KW"/>
</dbReference>
<keyword evidence="7" id="KW-0001">2Fe-2S</keyword>
<dbReference type="SUPFAM" id="SSF51971">
    <property type="entry name" value="Nucleotide-binding domain"/>
    <property type="match status" value="1"/>
</dbReference>
<reference evidence="18 20" key="1">
    <citation type="submission" date="2016-04" db="EMBL/GenBank/DDBJ databases">
        <title>Genome sequence of Methanosphaera cuniculi DSM 4103.</title>
        <authorList>
            <person name="Poehlein A."/>
            <person name="Seedorf H."/>
            <person name="Daniel R."/>
        </authorList>
    </citation>
    <scope>NUCLEOTIDE SEQUENCE [LARGE SCALE GENOMIC DNA]</scope>
    <source>
        <strain evidence="18 20">DSM 4103</strain>
    </source>
</reference>
<keyword evidence="9 15" id="KW-0274">FAD</keyword>
<evidence type="ECO:0000256" key="4">
    <source>
        <dbReference type="ARBA" id="ARBA00022448"/>
    </source>
</evidence>
<evidence type="ECO:0000256" key="8">
    <source>
        <dbReference type="ARBA" id="ARBA00022723"/>
    </source>
</evidence>
<dbReference type="Pfam" id="PF12831">
    <property type="entry name" value="FAD_oxidored"/>
    <property type="match status" value="1"/>
</dbReference>
<feature type="domain" description="4Fe-4S ferredoxin-type" evidence="16">
    <location>
        <begin position="575"/>
        <end position="603"/>
    </location>
</feature>
<comment type="caution">
    <text evidence="17">The sequence shown here is derived from an EMBL/GenBank/DDBJ whole genome shotgun (WGS) entry which is preliminary data.</text>
</comment>
<dbReference type="RefSeq" id="WP_095608707.1">
    <property type="nucleotide sequence ID" value="NZ_LMVN01000019.1"/>
</dbReference>
<name>A0A2A2HD62_9EURY</name>
<evidence type="ECO:0000256" key="6">
    <source>
        <dbReference type="ARBA" id="ARBA00022630"/>
    </source>
</evidence>
<comment type="similarity">
    <text evidence="2 15">Belongs to the HdrA family.</text>
</comment>
<dbReference type="InterPro" id="IPR017900">
    <property type="entry name" value="4Fe4S_Fe_S_CS"/>
</dbReference>
<evidence type="ECO:0000313" key="18">
    <source>
        <dbReference type="EMBL" id="PWL07911.1"/>
    </source>
</evidence>
<comment type="cofactor">
    <cofactor evidence="1 15">
        <name>FAD</name>
        <dbReference type="ChEBI" id="CHEBI:57692"/>
    </cofactor>
</comment>
<dbReference type="Proteomes" id="UP000246004">
    <property type="component" value="Unassembled WGS sequence"/>
</dbReference>
<dbReference type="Proteomes" id="UP000217528">
    <property type="component" value="Unassembled WGS sequence"/>
</dbReference>
<dbReference type="GO" id="GO:0051539">
    <property type="term" value="F:4 iron, 4 sulfur cluster binding"/>
    <property type="evidence" value="ECO:0007669"/>
    <property type="project" value="UniProtKB-UniRule"/>
</dbReference>
<keyword evidence="11 15" id="KW-0560">Oxidoreductase</keyword>
<evidence type="ECO:0000313" key="20">
    <source>
        <dbReference type="Proteomes" id="UP000246004"/>
    </source>
</evidence>
<dbReference type="EMBL" id="LWMS01000042">
    <property type="protein sequence ID" value="PWL07911.1"/>
    <property type="molecule type" value="Genomic_DNA"/>
</dbReference>
<comment type="function">
    <text evidence="15">Part of a complex that catalyzes the reversible reduction of CoM-S-S-CoB to the thiol-coenzymes H-S-CoM (coenzyme M) and H-S-CoB (coenzyme B).</text>
</comment>
<evidence type="ECO:0000256" key="12">
    <source>
        <dbReference type="ARBA" id="ARBA00023004"/>
    </source>
</evidence>
<dbReference type="GO" id="GO:0046872">
    <property type="term" value="F:metal ion binding"/>
    <property type="evidence" value="ECO:0007669"/>
    <property type="project" value="UniProtKB-KW"/>
</dbReference>
<evidence type="ECO:0000313" key="17">
    <source>
        <dbReference type="EMBL" id="PAV07337.1"/>
    </source>
</evidence>
<dbReference type="Gene3D" id="3.30.70.20">
    <property type="match status" value="2"/>
</dbReference>
<evidence type="ECO:0000256" key="10">
    <source>
        <dbReference type="ARBA" id="ARBA00022982"/>
    </source>
</evidence>
<dbReference type="Gene3D" id="3.50.50.60">
    <property type="entry name" value="FAD/NAD(P)-binding domain"/>
    <property type="match status" value="1"/>
</dbReference>
<dbReference type="PROSITE" id="PS00198">
    <property type="entry name" value="4FE4S_FER_1"/>
    <property type="match status" value="2"/>
</dbReference>
<evidence type="ECO:0000256" key="14">
    <source>
        <dbReference type="ARBA" id="ARBA00034078"/>
    </source>
</evidence>
<dbReference type="Gene3D" id="3.40.50.720">
    <property type="entry name" value="NAD(P)-binding Rossmann-like Domain"/>
    <property type="match status" value="1"/>
</dbReference>
<feature type="domain" description="4Fe-4S ferredoxin-type" evidence="16">
    <location>
        <begin position="241"/>
        <end position="271"/>
    </location>
</feature>
<dbReference type="Pfam" id="PF02662">
    <property type="entry name" value="FlpD"/>
    <property type="match status" value="1"/>
</dbReference>
<keyword evidence="6 15" id="KW-0285">Flavoprotein</keyword>
<dbReference type="InterPro" id="IPR017896">
    <property type="entry name" value="4Fe4S_Fe-S-bd"/>
</dbReference>
<evidence type="ECO:0000256" key="2">
    <source>
        <dbReference type="ARBA" id="ARBA00006561"/>
    </source>
</evidence>
<reference evidence="17 19" key="2">
    <citation type="journal article" date="2017" name="BMC Genomics">
        <title>Genomic analysis of methanogenic archaea reveals a shift towards energy conservation.</title>
        <authorList>
            <person name="Gilmore S.P."/>
            <person name="Henske J.K."/>
            <person name="Sexton J.A."/>
            <person name="Solomon K.V."/>
            <person name="Seppala S."/>
            <person name="Yoo J.I."/>
            <person name="Huyett L.M."/>
            <person name="Pressman A."/>
            <person name="Cogan J.Z."/>
            <person name="Kivenson V."/>
            <person name="Peng X."/>
            <person name="Tan Y."/>
            <person name="Valentine D.L."/>
            <person name="O'Malley M.A."/>
        </authorList>
    </citation>
    <scope>NUCLEOTIDE SEQUENCE [LARGE SCALE GENOMIC DNA]</scope>
    <source>
        <strain evidence="17 19">1R-7</strain>
    </source>
</reference>
<evidence type="ECO:0000256" key="11">
    <source>
        <dbReference type="ARBA" id="ARBA00023002"/>
    </source>
</evidence>
<dbReference type="InterPro" id="IPR003813">
    <property type="entry name" value="MvhD/FlpD"/>
</dbReference>
<dbReference type="PANTHER" id="PTHR43498">
    <property type="entry name" value="FERREDOXIN:COB-COM HETERODISULFIDE REDUCTASE SUBUNIT A"/>
    <property type="match status" value="1"/>
</dbReference>
<evidence type="ECO:0000256" key="15">
    <source>
        <dbReference type="RuleBase" id="RU366072"/>
    </source>
</evidence>
<feature type="domain" description="4Fe-4S ferredoxin-type" evidence="16">
    <location>
        <begin position="604"/>
        <end position="633"/>
    </location>
</feature>
<comment type="cofactor">
    <cofactor evidence="15">
        <name>[4Fe-4S] cluster</name>
        <dbReference type="ChEBI" id="CHEBI:49883"/>
    </cofactor>
</comment>
<dbReference type="OrthoDB" id="32867at2157"/>
<dbReference type="EC" id="1.8.-.-" evidence="15"/>
<gene>
    <name evidence="18" type="primary">ndhI_3</name>
    <name evidence="17" type="ORF">ASJ82_00375</name>
    <name evidence="18" type="ORF">MSCUN_11540</name>
</gene>
<evidence type="ECO:0000256" key="1">
    <source>
        <dbReference type="ARBA" id="ARBA00001974"/>
    </source>
</evidence>
<dbReference type="InterPro" id="IPR039650">
    <property type="entry name" value="HdrA-like"/>
</dbReference>
<feature type="domain" description="4Fe-4S ferredoxin-type" evidence="16">
    <location>
        <begin position="288"/>
        <end position="317"/>
    </location>
</feature>
<accession>A0A2A2HD62</accession>
<evidence type="ECO:0000256" key="9">
    <source>
        <dbReference type="ARBA" id="ARBA00022827"/>
    </source>
</evidence>
<evidence type="ECO:0000313" key="19">
    <source>
        <dbReference type="Proteomes" id="UP000217528"/>
    </source>
</evidence>
<comment type="cofactor">
    <cofactor evidence="14">
        <name>[2Fe-2S] cluster</name>
        <dbReference type="ChEBI" id="CHEBI:190135"/>
    </cofactor>
</comment>
<dbReference type="Pfam" id="PF13187">
    <property type="entry name" value="Fer4_9"/>
    <property type="match status" value="1"/>
</dbReference>
<keyword evidence="5 15" id="KW-0004">4Fe-4S</keyword>
<keyword evidence="12 15" id="KW-0408">Iron</keyword>
<protein>
    <recommendedName>
        <fullName evidence="15">CoB--CoM heterodisulfide reductase iron-sulfur subunit A</fullName>
        <ecNumber evidence="15">1.8.-.-</ecNumber>
    </recommendedName>
</protein>
<evidence type="ECO:0000259" key="16">
    <source>
        <dbReference type="PROSITE" id="PS51379"/>
    </source>
</evidence>
<comment type="subunit">
    <text evidence="15">The ferredoxin:CoB-CoM heterodisulfide reductase is composed of three subunits; HdrA, HdrB and HdrC.</text>
</comment>
<organism evidence="17 19">
    <name type="scientific">Methanosphaera cuniculi</name>
    <dbReference type="NCBI Taxonomy" id="1077256"/>
    <lineage>
        <taxon>Archaea</taxon>
        <taxon>Methanobacteriati</taxon>
        <taxon>Methanobacteriota</taxon>
        <taxon>Methanomada group</taxon>
        <taxon>Methanobacteria</taxon>
        <taxon>Methanobacteriales</taxon>
        <taxon>Methanobacteriaceae</taxon>
        <taxon>Methanosphaera</taxon>
    </lineage>
</organism>
<keyword evidence="19" id="KW-1185">Reference proteome</keyword>
<dbReference type="UniPathway" id="UPA00647">
    <property type="reaction ID" value="UER00700"/>
</dbReference>
<dbReference type="AlphaFoldDB" id="A0A2A2HD62"/>
<keyword evidence="4" id="KW-0813">Transport</keyword>
<sequence>MSKNENSRIGVFLCHCGGNISDTIDLEEVEKRLLDNPDVISVKHHENLCSQEGNQIIKEEILRSHLDRVVIAACSRVTHENTFQNYIKPLNPYLFEMPNIREQCSWVSENPDKATDKATSLINSAIETVTYNEPLAKIPTQVKNKVLVIGAGISGITAAVSLANQGMEVTLIEEKPVVGGSMVKVGKVFSPEKLTEDCAACLLNPVINEMIHHKNIKLLTNTTLERSERRSGNFDVILSKKPVYVNPDKCTSCGRCTAICPQIVPDEWNEELINRKAIYKPFPQAVPSTYTLDDENCIKCGACLRVCPTNAINLNAIDDIISLTVGSIVIATGHQRYDTSKRPEYGHEQYEDVIQQMELARLMGVNGPTEGHLKVPSTGKVPRRVVMIQCVGSRDQMPGGHKYCSKVCCMIALKNANLIRSHYPDTEVIICYTDIRTVGVYEKYYKYSQENGIQLIRGRPGEIAKEDDHMLVRIEDTLTGFTEEIPTDLVVLSAALEASEGTIETAKKLNVGLTEDNFIKEKHPKMKPVTTDIEGIFVCGTAQGPKDITDSIIQANAAATKISELVNGGLEVEPYIAQVNVKKCTLCGKCTEECVYQAITKDKRSIHVDPIACTGCGVCIMACDKEAISIQGQSDDRLEGSIRGILKDKKPDEQIIIAFLDDIGNVSANNMGINRVSCPDSIRIINVPFINRVKYRHIKYALTHGASGVFLGEYPDTPKHAEVKENVKLMKQHLKDDGINPDRLIIHGVFIPYFRGLSKQFTEFDQQLRNLEVEEE</sequence>
<keyword evidence="10" id="KW-0249">Electron transport</keyword>
<keyword evidence="13 15" id="KW-0411">Iron-sulfur</keyword>
<dbReference type="PROSITE" id="PS51379">
    <property type="entry name" value="4FE4S_FER_2"/>
    <property type="match status" value="4"/>
</dbReference>